<dbReference type="HOGENOM" id="CLU_2857577_0_0_11"/>
<evidence type="ECO:0000313" key="1">
    <source>
        <dbReference type="EMBL" id="ERH22928.1"/>
    </source>
</evidence>
<dbReference type="EMBL" id="AWSE01000117">
    <property type="protein sequence ID" value="ERH22928.1"/>
    <property type="molecule type" value="Genomic_DNA"/>
</dbReference>
<keyword evidence="2" id="KW-1185">Reference proteome</keyword>
<gene>
    <name evidence="1" type="ORF">HMPREF1979_02061</name>
</gene>
<accession>U1RTH0</accession>
<evidence type="ECO:0000313" key="2">
    <source>
        <dbReference type="Proteomes" id="UP000016536"/>
    </source>
</evidence>
<dbReference type="Proteomes" id="UP000016536">
    <property type="component" value="Unassembled WGS sequence"/>
</dbReference>
<dbReference type="AlphaFoldDB" id="U1RTH0"/>
<organism evidence="1 2">
    <name type="scientific">Actinomyces johnsonii F0542</name>
    <dbReference type="NCBI Taxonomy" id="1321818"/>
    <lineage>
        <taxon>Bacteria</taxon>
        <taxon>Bacillati</taxon>
        <taxon>Actinomycetota</taxon>
        <taxon>Actinomycetes</taxon>
        <taxon>Actinomycetales</taxon>
        <taxon>Actinomycetaceae</taxon>
        <taxon>Actinomyces</taxon>
    </lineage>
</organism>
<name>U1RTH0_9ACTO</name>
<comment type="caution">
    <text evidence="1">The sequence shown here is derived from an EMBL/GenBank/DDBJ whole genome shotgun (WGS) entry which is preliminary data.</text>
</comment>
<sequence length="64" mass="6877">MDIAHQWPETPSERPVLLLWRTLCGRVKEEPVGRASAVRFAGGVRGGPDVCAGAPRSHGARGRT</sequence>
<protein>
    <submittedName>
        <fullName evidence="1">Uncharacterized protein</fullName>
    </submittedName>
</protein>
<proteinExistence type="predicted"/>
<reference evidence="1 2" key="1">
    <citation type="submission" date="2013-08" db="EMBL/GenBank/DDBJ databases">
        <authorList>
            <person name="Weinstock G."/>
            <person name="Sodergren E."/>
            <person name="Wylie T."/>
            <person name="Fulton L."/>
            <person name="Fulton R."/>
            <person name="Fronick C."/>
            <person name="O'Laughlin M."/>
            <person name="Godfrey J."/>
            <person name="Miner T."/>
            <person name="Herter B."/>
            <person name="Appelbaum E."/>
            <person name="Cordes M."/>
            <person name="Lek S."/>
            <person name="Wollam A."/>
            <person name="Pepin K.H."/>
            <person name="Palsikar V.B."/>
            <person name="Mitreva M."/>
            <person name="Wilson R.K."/>
        </authorList>
    </citation>
    <scope>NUCLEOTIDE SEQUENCE [LARGE SCALE GENOMIC DNA]</scope>
    <source>
        <strain evidence="1 2">F0542</strain>
    </source>
</reference>